<dbReference type="SUPFAM" id="SSF54534">
    <property type="entry name" value="FKBP-like"/>
    <property type="match status" value="2"/>
</dbReference>
<dbReference type="PANTHER" id="PTHR47637">
    <property type="entry name" value="CHAPERONE SURA"/>
    <property type="match status" value="1"/>
</dbReference>
<sequence>MLIYHSPGRFRARYPIFDATRMKKSFLVLCSFLLAAAAFAQPRKQVGDRIIGVVGDRIILESDIRNAIADAQRQGQEVPAGADCSIIEQALVSKLLMLQAERDSLKLDDNEVESELDQRIRHFIRVYGTQEELERIAGKTIYQIKDDGRESVRENKLAQMMQRKIVENVRITPTEVGNYFNRIPKDSLPFFESELEIGQIIVYPKPSKDLEAYVISEMNSLRSRIASKQISFEQAVKEVSEDPGSKDRGGQYQINRTDKSWDPAFVAAAFRLKEGEISNVVRSKSGFHLIQLMSRTGDDAIVRHILRKAPVTEIELNAGMSKLDSVRARLIAGTIDFATAAGRYSDDEAAKFQGPYIQGRNGTYVTIDELDKEVVAQLGRLKVGEYSQPAVFTNERSDKGVRLIYLKTRTEPHRMNLKDDYNRIAQSALEEKKMNTLEKWLNDHLGDHYVMVDPAMNHCSRIQRWTQAQKVASK</sequence>
<dbReference type="Pfam" id="PF00639">
    <property type="entry name" value="Rotamase"/>
    <property type="match status" value="2"/>
</dbReference>
<organism evidence="5 6">
    <name type="scientific">Flaviaesturariibacter flavus</name>
    <dbReference type="NCBI Taxonomy" id="2502780"/>
    <lineage>
        <taxon>Bacteria</taxon>
        <taxon>Pseudomonadati</taxon>
        <taxon>Bacteroidota</taxon>
        <taxon>Chitinophagia</taxon>
        <taxon>Chitinophagales</taxon>
        <taxon>Chitinophagaceae</taxon>
        <taxon>Flaviaestuariibacter</taxon>
    </lineage>
</organism>
<dbReference type="GO" id="GO:0003755">
    <property type="term" value="F:peptidyl-prolyl cis-trans isomerase activity"/>
    <property type="evidence" value="ECO:0007669"/>
    <property type="project" value="UniProtKB-KW"/>
</dbReference>
<feature type="signal peptide" evidence="3">
    <location>
        <begin position="1"/>
        <end position="40"/>
    </location>
</feature>
<feature type="domain" description="PpiC" evidence="4">
    <location>
        <begin position="192"/>
        <end position="294"/>
    </location>
</feature>
<dbReference type="InterPro" id="IPR027304">
    <property type="entry name" value="Trigger_fact/SurA_dom_sf"/>
</dbReference>
<gene>
    <name evidence="5" type="ORF">EPD60_06935</name>
</gene>
<evidence type="ECO:0000259" key="4">
    <source>
        <dbReference type="PROSITE" id="PS50198"/>
    </source>
</evidence>
<keyword evidence="1 3" id="KW-0732">Signal</keyword>
<proteinExistence type="predicted"/>
<dbReference type="AlphaFoldDB" id="A0A4R1BIE0"/>
<dbReference type="Gene3D" id="3.10.50.40">
    <property type="match status" value="2"/>
</dbReference>
<dbReference type="PANTHER" id="PTHR47637:SF1">
    <property type="entry name" value="CHAPERONE SURA"/>
    <property type="match status" value="1"/>
</dbReference>
<dbReference type="InterPro" id="IPR046357">
    <property type="entry name" value="PPIase_dom_sf"/>
</dbReference>
<evidence type="ECO:0000313" key="6">
    <source>
        <dbReference type="Proteomes" id="UP000295334"/>
    </source>
</evidence>
<feature type="domain" description="PpiC" evidence="4">
    <location>
        <begin position="297"/>
        <end position="408"/>
    </location>
</feature>
<name>A0A4R1BIE0_9BACT</name>
<dbReference type="OrthoDB" id="14196at2"/>
<dbReference type="EMBL" id="SJZI01000009">
    <property type="protein sequence ID" value="TCJ17039.1"/>
    <property type="molecule type" value="Genomic_DNA"/>
</dbReference>
<accession>A0A4R1BIE0</accession>
<dbReference type="Proteomes" id="UP000295334">
    <property type="component" value="Unassembled WGS sequence"/>
</dbReference>
<keyword evidence="6" id="KW-1185">Reference proteome</keyword>
<evidence type="ECO:0000256" key="2">
    <source>
        <dbReference type="PROSITE-ProRule" id="PRU00278"/>
    </source>
</evidence>
<protein>
    <submittedName>
        <fullName evidence="5">Peptidylprolyl isomerase</fullName>
    </submittedName>
</protein>
<evidence type="ECO:0000313" key="5">
    <source>
        <dbReference type="EMBL" id="TCJ17039.1"/>
    </source>
</evidence>
<dbReference type="InterPro" id="IPR050280">
    <property type="entry name" value="OMP_Chaperone_SurA"/>
</dbReference>
<keyword evidence="2 5" id="KW-0413">Isomerase</keyword>
<evidence type="ECO:0000256" key="1">
    <source>
        <dbReference type="ARBA" id="ARBA00022729"/>
    </source>
</evidence>
<keyword evidence="2" id="KW-0697">Rotamase</keyword>
<comment type="caution">
    <text evidence="5">The sequence shown here is derived from an EMBL/GenBank/DDBJ whole genome shotgun (WGS) entry which is preliminary data.</text>
</comment>
<feature type="chain" id="PRO_5020201466" evidence="3">
    <location>
        <begin position="41"/>
        <end position="474"/>
    </location>
</feature>
<dbReference type="SUPFAM" id="SSF109998">
    <property type="entry name" value="Triger factor/SurA peptide-binding domain-like"/>
    <property type="match status" value="1"/>
</dbReference>
<dbReference type="InterPro" id="IPR000297">
    <property type="entry name" value="PPIase_PpiC"/>
</dbReference>
<dbReference type="PROSITE" id="PS50198">
    <property type="entry name" value="PPIC_PPIASE_2"/>
    <property type="match status" value="2"/>
</dbReference>
<dbReference type="Gene3D" id="1.10.4030.10">
    <property type="entry name" value="Porin chaperone SurA, peptide-binding domain"/>
    <property type="match status" value="1"/>
</dbReference>
<reference evidence="5 6" key="1">
    <citation type="submission" date="2019-03" db="EMBL/GenBank/DDBJ databases">
        <authorList>
            <person name="Kim M.K.M."/>
        </authorList>
    </citation>
    <scope>NUCLEOTIDE SEQUENCE [LARGE SCALE GENOMIC DNA]</scope>
    <source>
        <strain evidence="5 6">17J68-12</strain>
    </source>
</reference>
<evidence type="ECO:0000256" key="3">
    <source>
        <dbReference type="SAM" id="SignalP"/>
    </source>
</evidence>